<proteinExistence type="inferred from homology"/>
<dbReference type="InterPro" id="IPR013471">
    <property type="entry name" value="RNase_Z/BN"/>
</dbReference>
<accession>A0AA88KFD1</accession>
<evidence type="ECO:0000256" key="4">
    <source>
        <dbReference type="ARBA" id="ARBA00022722"/>
    </source>
</evidence>
<dbReference type="GeneID" id="68104090"/>
<evidence type="ECO:0000256" key="3">
    <source>
        <dbReference type="ARBA" id="ARBA00022694"/>
    </source>
</evidence>
<keyword evidence="6" id="KW-0255">Endonuclease</keyword>
<name>A0AA88KFD1_NAELO</name>
<sequence length="372" mass="40476">MSKSLTFLGTSSGVPTSLRNVSSTGVQLENGEVYLVDCGEGTQHQLQKSILKSGKISRIFITHLHGDHVYGLPGLLCTLSGNNPVTRTVLPIVGPLGLKNFLRQTLSLSDAHLNFRLDIHELVPPDTDEEGVKIYDEEQCPPPLSCEYESSGSESSVDSIPKTAGTFIYLNKETNSYPVFDLSKTDARLIVQAAPILHRVFCVGYVFTENDKPGTLDMEKCKQLGVPKGPLLGKLKNGVEVTLENGITVKPEDVVGPTIKGKKLVMLGDTHDPKGISQIAMNCDVIVHESTLEDGMQELCIDRGHSTPSMAAKFALSLNAKRLILTHFSARYVEEGKIDLHENEVSVSLLKQQAQAVFSNVDLASDFATFTI</sequence>
<evidence type="ECO:0000256" key="7">
    <source>
        <dbReference type="ARBA" id="ARBA00022801"/>
    </source>
</evidence>
<keyword evidence="4" id="KW-0540">Nuclease</keyword>
<dbReference type="Pfam" id="PF12706">
    <property type="entry name" value="Lactamase_B_2"/>
    <property type="match status" value="1"/>
</dbReference>
<evidence type="ECO:0000256" key="1">
    <source>
        <dbReference type="ARBA" id="ARBA00001947"/>
    </source>
</evidence>
<dbReference type="GO" id="GO:0005634">
    <property type="term" value="C:nucleus"/>
    <property type="evidence" value="ECO:0007669"/>
    <property type="project" value="TreeGrafter"/>
</dbReference>
<evidence type="ECO:0000313" key="11">
    <source>
        <dbReference type="Proteomes" id="UP000816034"/>
    </source>
</evidence>
<dbReference type="Proteomes" id="UP000816034">
    <property type="component" value="Unassembled WGS sequence"/>
</dbReference>
<dbReference type="PANTHER" id="PTHR46018">
    <property type="entry name" value="ZINC PHOSPHODIESTERASE ELAC PROTEIN 1"/>
    <property type="match status" value="1"/>
</dbReference>
<keyword evidence="7" id="KW-0378">Hydrolase</keyword>
<evidence type="ECO:0000256" key="6">
    <source>
        <dbReference type="ARBA" id="ARBA00022759"/>
    </source>
</evidence>
<dbReference type="PANTHER" id="PTHR46018:SF2">
    <property type="entry name" value="ZINC PHOSPHODIESTERASE ELAC PROTEIN 1"/>
    <property type="match status" value="1"/>
</dbReference>
<dbReference type="HAMAP" id="MF_01818">
    <property type="entry name" value="RNase_Z_BN"/>
    <property type="match status" value="1"/>
</dbReference>
<reference evidence="10 11" key="1">
    <citation type="journal article" date="2018" name="BMC Genomics">
        <title>The genome of Naegleria lovaniensis, the basis for a comparative approach to unravel pathogenicity factors of the human pathogenic amoeba N. fowleri.</title>
        <authorList>
            <person name="Liechti N."/>
            <person name="Schurch N."/>
            <person name="Bruggmann R."/>
            <person name="Wittwer M."/>
        </authorList>
    </citation>
    <scope>NUCLEOTIDE SEQUENCE [LARGE SCALE GENOMIC DNA]</scope>
    <source>
        <strain evidence="10 11">ATCC 30569</strain>
    </source>
</reference>
<keyword evidence="3" id="KW-0819">tRNA processing</keyword>
<comment type="cofactor">
    <cofactor evidence="1">
        <name>Zn(2+)</name>
        <dbReference type="ChEBI" id="CHEBI:29105"/>
    </cofactor>
</comment>
<comment type="subunit">
    <text evidence="2">Homodimer.</text>
</comment>
<dbReference type="InterPro" id="IPR036866">
    <property type="entry name" value="RibonucZ/Hydroxyglut_hydro"/>
</dbReference>
<dbReference type="NCBIfam" id="NF000801">
    <property type="entry name" value="PRK00055.1-3"/>
    <property type="match status" value="1"/>
</dbReference>
<dbReference type="CDD" id="cd07717">
    <property type="entry name" value="RNaseZ_ZiPD-like_MBL-fold"/>
    <property type="match status" value="1"/>
</dbReference>
<comment type="caution">
    <text evidence="10">The sequence shown here is derived from an EMBL/GenBank/DDBJ whole genome shotgun (WGS) entry which is preliminary data.</text>
</comment>
<dbReference type="Gene3D" id="3.60.15.10">
    <property type="entry name" value="Ribonuclease Z/Hydroxyacylglutathione hydrolase-like"/>
    <property type="match status" value="1"/>
</dbReference>
<evidence type="ECO:0000259" key="9">
    <source>
        <dbReference type="Pfam" id="PF12706"/>
    </source>
</evidence>
<dbReference type="SUPFAM" id="SSF56281">
    <property type="entry name" value="Metallo-hydrolase/oxidoreductase"/>
    <property type="match status" value="1"/>
</dbReference>
<dbReference type="InterPro" id="IPR001279">
    <property type="entry name" value="Metallo-B-lactamas"/>
</dbReference>
<evidence type="ECO:0000256" key="2">
    <source>
        <dbReference type="ARBA" id="ARBA00011738"/>
    </source>
</evidence>
<dbReference type="GO" id="GO:0046872">
    <property type="term" value="F:metal ion binding"/>
    <property type="evidence" value="ECO:0007669"/>
    <property type="project" value="UniProtKB-KW"/>
</dbReference>
<keyword evidence="5" id="KW-0479">Metal-binding</keyword>
<dbReference type="GO" id="GO:0042781">
    <property type="term" value="F:3'-tRNA processing endoribonuclease activity"/>
    <property type="evidence" value="ECO:0007669"/>
    <property type="project" value="TreeGrafter"/>
</dbReference>
<organism evidence="10 11">
    <name type="scientific">Naegleria lovaniensis</name>
    <name type="common">Amoeba</name>
    <dbReference type="NCBI Taxonomy" id="51637"/>
    <lineage>
        <taxon>Eukaryota</taxon>
        <taxon>Discoba</taxon>
        <taxon>Heterolobosea</taxon>
        <taxon>Tetramitia</taxon>
        <taxon>Eutetramitia</taxon>
        <taxon>Vahlkampfiidae</taxon>
        <taxon>Naegleria</taxon>
    </lineage>
</organism>
<evidence type="ECO:0000313" key="10">
    <source>
        <dbReference type="EMBL" id="KAG2373971.1"/>
    </source>
</evidence>
<feature type="domain" description="Metallo-beta-lactamase" evidence="9">
    <location>
        <begin position="248"/>
        <end position="328"/>
    </location>
</feature>
<dbReference type="RefSeq" id="XP_044543145.1">
    <property type="nucleotide sequence ID" value="XM_044687313.1"/>
</dbReference>
<gene>
    <name evidence="10" type="ORF">C9374_011636</name>
</gene>
<evidence type="ECO:0000256" key="5">
    <source>
        <dbReference type="ARBA" id="ARBA00022723"/>
    </source>
</evidence>
<keyword evidence="11" id="KW-1185">Reference proteome</keyword>
<dbReference type="Pfam" id="PF23023">
    <property type="entry name" value="Anti-Pycsar_Apyc1"/>
    <property type="match status" value="1"/>
</dbReference>
<dbReference type="EMBL" id="PYSW02000049">
    <property type="protein sequence ID" value="KAG2373971.1"/>
    <property type="molecule type" value="Genomic_DNA"/>
</dbReference>
<dbReference type="AlphaFoldDB" id="A0AA88KFD1"/>
<keyword evidence="8" id="KW-0862">Zinc</keyword>
<protein>
    <recommendedName>
        <fullName evidence="9">Metallo-beta-lactamase domain-containing protein</fullName>
    </recommendedName>
</protein>
<evidence type="ECO:0000256" key="8">
    <source>
        <dbReference type="ARBA" id="ARBA00022833"/>
    </source>
</evidence>